<accession>A0A379EBB9</accession>
<dbReference type="EMBL" id="UGTI01000001">
    <property type="protein sequence ID" value="SUB77533.1"/>
    <property type="molecule type" value="Genomic_DNA"/>
</dbReference>
<dbReference type="Proteomes" id="UP000254263">
    <property type="component" value="Unassembled WGS sequence"/>
</dbReference>
<dbReference type="EMBL" id="UGTI01000002">
    <property type="protein sequence ID" value="SUB93709.1"/>
    <property type="molecule type" value="Genomic_DNA"/>
</dbReference>
<name>A0A379EBB9_9PORP</name>
<sequence>MSIFCITTFVPEEYILALINSTFISHYVDNFVNNTQTFQINDARQLPIIVPTDVEVNSALTFVSDAISIKKNKENEARLQTIQKMVDKFVERLYHL</sequence>
<protein>
    <recommendedName>
        <fullName evidence="4">Type I restriction modification DNA specificity domain-containing protein</fullName>
    </recommendedName>
</protein>
<evidence type="ECO:0000313" key="2">
    <source>
        <dbReference type="EMBL" id="SUB93709.1"/>
    </source>
</evidence>
<gene>
    <name evidence="1" type="ORF">NCTC13100_00658</name>
    <name evidence="2" type="ORF">NCTC13100_01943</name>
</gene>
<reference evidence="2 3" key="1">
    <citation type="submission" date="2018-06" db="EMBL/GenBank/DDBJ databases">
        <authorList>
            <consortium name="Pathogen Informatics"/>
            <person name="Doyle S."/>
        </authorList>
    </citation>
    <scope>NUCLEOTIDE SEQUENCE [LARGE SCALE GENOMIC DNA]</scope>
    <source>
        <strain evidence="2 3">NCTC13100</strain>
    </source>
</reference>
<evidence type="ECO:0000313" key="1">
    <source>
        <dbReference type="EMBL" id="SUB77533.1"/>
    </source>
</evidence>
<evidence type="ECO:0000313" key="3">
    <source>
        <dbReference type="Proteomes" id="UP000254263"/>
    </source>
</evidence>
<organism evidence="2 3">
    <name type="scientific">Porphyromonas macacae</name>
    <dbReference type="NCBI Taxonomy" id="28115"/>
    <lineage>
        <taxon>Bacteria</taxon>
        <taxon>Pseudomonadati</taxon>
        <taxon>Bacteroidota</taxon>
        <taxon>Bacteroidia</taxon>
        <taxon>Bacteroidales</taxon>
        <taxon>Porphyromonadaceae</taxon>
        <taxon>Porphyromonas</taxon>
    </lineage>
</organism>
<proteinExistence type="predicted"/>
<dbReference type="RefSeq" id="WP_081779631.1">
    <property type="nucleotide sequence ID" value="NZ_UGTI01000001.1"/>
</dbReference>
<dbReference type="AlphaFoldDB" id="A0A379EBB9"/>
<evidence type="ECO:0008006" key="4">
    <source>
        <dbReference type="Google" id="ProtNLM"/>
    </source>
</evidence>